<dbReference type="AlphaFoldDB" id="A0A1Y0AYT2"/>
<protein>
    <submittedName>
        <fullName evidence="2">Uncharacterized protein</fullName>
    </submittedName>
</protein>
<evidence type="ECO:0000256" key="1">
    <source>
        <dbReference type="SAM" id="Phobius"/>
    </source>
</evidence>
<dbReference type="EMBL" id="KY774314">
    <property type="protein sequence ID" value="ART30314.1"/>
    <property type="molecule type" value="Genomic_DNA"/>
</dbReference>
<evidence type="ECO:0000313" key="2">
    <source>
        <dbReference type="EMBL" id="ART30314.1"/>
    </source>
</evidence>
<keyword evidence="1" id="KW-0472">Membrane</keyword>
<keyword evidence="1" id="KW-0812">Transmembrane</keyword>
<accession>A0A1Y0AYT2</accession>
<reference evidence="2" key="1">
    <citation type="submission" date="2017-03" db="EMBL/GenBank/DDBJ databases">
        <title>The mitochondrial genome of the carnivorous plant Utricularia reniformis (Lentibulariaceae): structure, comparative analysis and evolutionary landmarks.</title>
        <authorList>
            <person name="Silva S.R."/>
            <person name="Alvarenga D.O."/>
            <person name="Michael T.P."/>
            <person name="Miranda V.F.O."/>
            <person name="Varani A.M."/>
        </authorList>
    </citation>
    <scope>NUCLEOTIDE SEQUENCE</scope>
</reference>
<sequence>MRDRSYGFAFDYQSSLVSREMQEGGGYHLHAGPQKKHSPYFRRRQCARIIIRIKNIYLSIGYWISFFFLNFTDTISE</sequence>
<keyword evidence="2" id="KW-0496">Mitochondrion</keyword>
<proteinExistence type="predicted"/>
<organism evidence="2">
    <name type="scientific">Utricularia reniformis</name>
    <dbReference type="NCBI Taxonomy" id="192314"/>
    <lineage>
        <taxon>Eukaryota</taxon>
        <taxon>Viridiplantae</taxon>
        <taxon>Streptophyta</taxon>
        <taxon>Embryophyta</taxon>
        <taxon>Tracheophyta</taxon>
        <taxon>Spermatophyta</taxon>
        <taxon>Magnoliopsida</taxon>
        <taxon>eudicotyledons</taxon>
        <taxon>Gunneridae</taxon>
        <taxon>Pentapetalae</taxon>
        <taxon>asterids</taxon>
        <taxon>lamiids</taxon>
        <taxon>Lamiales</taxon>
        <taxon>Lentibulariaceae</taxon>
        <taxon>Utricularia</taxon>
    </lineage>
</organism>
<keyword evidence="1" id="KW-1133">Transmembrane helix</keyword>
<feature type="transmembrane region" description="Helical" evidence="1">
    <location>
        <begin position="49"/>
        <end position="69"/>
    </location>
</feature>
<gene>
    <name evidence="2" type="ORF">AEK19_MT0803</name>
</gene>
<name>A0A1Y0AYT2_9LAMI</name>
<geneLocation type="mitochondrion" evidence="2"/>